<evidence type="ECO:0000313" key="2">
    <source>
        <dbReference type="EMBL" id="EKC19001.1"/>
    </source>
</evidence>
<evidence type="ECO:0000256" key="1">
    <source>
        <dbReference type="SAM" id="MobiDB-lite"/>
    </source>
</evidence>
<proteinExistence type="predicted"/>
<feature type="compositionally biased region" description="Polar residues" evidence="1">
    <location>
        <begin position="120"/>
        <end position="130"/>
    </location>
</feature>
<dbReference type="InParanoid" id="K1QBZ3"/>
<dbReference type="EMBL" id="JH817811">
    <property type="protein sequence ID" value="EKC19001.1"/>
    <property type="molecule type" value="Genomic_DNA"/>
</dbReference>
<dbReference type="AlphaFoldDB" id="K1QBZ3"/>
<accession>K1QBZ3</accession>
<dbReference type="HOGENOM" id="CLU_1257156_0_0_1"/>
<feature type="region of interest" description="Disordered" evidence="1">
    <location>
        <begin position="111"/>
        <end position="130"/>
    </location>
</feature>
<reference evidence="2" key="1">
    <citation type="journal article" date="2012" name="Nature">
        <title>The oyster genome reveals stress adaptation and complexity of shell formation.</title>
        <authorList>
            <person name="Zhang G."/>
            <person name="Fang X."/>
            <person name="Guo X."/>
            <person name="Li L."/>
            <person name="Luo R."/>
            <person name="Xu F."/>
            <person name="Yang P."/>
            <person name="Zhang L."/>
            <person name="Wang X."/>
            <person name="Qi H."/>
            <person name="Xiong Z."/>
            <person name="Que H."/>
            <person name="Xie Y."/>
            <person name="Holland P.W."/>
            <person name="Paps J."/>
            <person name="Zhu Y."/>
            <person name="Wu F."/>
            <person name="Chen Y."/>
            <person name="Wang J."/>
            <person name="Peng C."/>
            <person name="Meng J."/>
            <person name="Yang L."/>
            <person name="Liu J."/>
            <person name="Wen B."/>
            <person name="Zhang N."/>
            <person name="Huang Z."/>
            <person name="Zhu Q."/>
            <person name="Feng Y."/>
            <person name="Mount A."/>
            <person name="Hedgecock D."/>
            <person name="Xu Z."/>
            <person name="Liu Y."/>
            <person name="Domazet-Loso T."/>
            <person name="Du Y."/>
            <person name="Sun X."/>
            <person name="Zhang S."/>
            <person name="Liu B."/>
            <person name="Cheng P."/>
            <person name="Jiang X."/>
            <person name="Li J."/>
            <person name="Fan D."/>
            <person name="Wang W."/>
            <person name="Fu W."/>
            <person name="Wang T."/>
            <person name="Wang B."/>
            <person name="Zhang J."/>
            <person name="Peng Z."/>
            <person name="Li Y."/>
            <person name="Li N."/>
            <person name="Wang J."/>
            <person name="Chen M."/>
            <person name="He Y."/>
            <person name="Tan F."/>
            <person name="Song X."/>
            <person name="Zheng Q."/>
            <person name="Huang R."/>
            <person name="Yang H."/>
            <person name="Du X."/>
            <person name="Chen L."/>
            <person name="Yang M."/>
            <person name="Gaffney P.M."/>
            <person name="Wang S."/>
            <person name="Luo L."/>
            <person name="She Z."/>
            <person name="Ming Y."/>
            <person name="Huang W."/>
            <person name="Zhang S."/>
            <person name="Huang B."/>
            <person name="Zhang Y."/>
            <person name="Qu T."/>
            <person name="Ni P."/>
            <person name="Miao G."/>
            <person name="Wang J."/>
            <person name="Wang Q."/>
            <person name="Steinberg C.E."/>
            <person name="Wang H."/>
            <person name="Li N."/>
            <person name="Qian L."/>
            <person name="Zhang G."/>
            <person name="Li Y."/>
            <person name="Yang H."/>
            <person name="Liu X."/>
            <person name="Wang J."/>
            <person name="Yin Y."/>
            <person name="Wang J."/>
        </authorList>
    </citation>
    <scope>NUCLEOTIDE SEQUENCE [LARGE SCALE GENOMIC DNA]</scope>
    <source>
        <strain evidence="2">05x7-T-G4-1.051#20</strain>
    </source>
</reference>
<organism evidence="2">
    <name type="scientific">Magallana gigas</name>
    <name type="common">Pacific oyster</name>
    <name type="synonym">Crassostrea gigas</name>
    <dbReference type="NCBI Taxonomy" id="29159"/>
    <lineage>
        <taxon>Eukaryota</taxon>
        <taxon>Metazoa</taxon>
        <taxon>Spiralia</taxon>
        <taxon>Lophotrochozoa</taxon>
        <taxon>Mollusca</taxon>
        <taxon>Bivalvia</taxon>
        <taxon>Autobranchia</taxon>
        <taxon>Pteriomorphia</taxon>
        <taxon>Ostreida</taxon>
        <taxon>Ostreoidea</taxon>
        <taxon>Ostreidae</taxon>
        <taxon>Magallana</taxon>
    </lineage>
</organism>
<name>K1QBZ3_MAGGI</name>
<protein>
    <submittedName>
        <fullName evidence="2">Uncharacterized protein</fullName>
    </submittedName>
</protein>
<sequence>MAAFFDAGKATQRTLMRSNYRGTSAACLRCRRCDERRRVMTDMAVQTDLTFNDLKDFTDQDLQGGSLSRTIFVKNVTKDDTSCKFYTEPSPLSLRSSCNTMEKQDRLTLRESSEHFEGGSTPNSLRSSHNTMGKHIFTHRENTEYFEQGSVSELHVHNPKGPSTAPESHVTEEDLMYKPCKSGSANEWDVTPQECSFEIEDDDGTKVLASPVAAKKTKSS</sequence>
<gene>
    <name evidence="2" type="ORF">CGI_10010121</name>
</gene>